<dbReference type="PANTHER" id="PTHR46558:SF4">
    <property type="entry name" value="DNA-BIDING PHAGE PROTEIN"/>
    <property type="match status" value="1"/>
</dbReference>
<name>A0A177L007_9BACI</name>
<protein>
    <recommendedName>
        <fullName evidence="2">HTH cro/C1-type domain-containing protein</fullName>
    </recommendedName>
</protein>
<dbReference type="InterPro" id="IPR010982">
    <property type="entry name" value="Lambda_DNA-bd_dom_sf"/>
</dbReference>
<comment type="caution">
    <text evidence="3">The sequence shown here is derived from an EMBL/GenBank/DDBJ whole genome shotgun (WGS) entry which is preliminary data.</text>
</comment>
<feature type="domain" description="HTH cro/C1-type" evidence="2">
    <location>
        <begin position="10"/>
        <end position="64"/>
    </location>
</feature>
<dbReference type="CDD" id="cd00093">
    <property type="entry name" value="HTH_XRE"/>
    <property type="match status" value="1"/>
</dbReference>
<dbReference type="AlphaFoldDB" id="A0A177L007"/>
<accession>A0A177L007</accession>
<sequence length="77" mass="8971">MFLMLMNTRLTNLRKKAGLSQKALAEKIGVTQGMISQCELGQKDFSRKNKIKLALFFNVSVQYLFYDEYQQLKECID</sequence>
<evidence type="ECO:0000256" key="1">
    <source>
        <dbReference type="ARBA" id="ARBA00023125"/>
    </source>
</evidence>
<dbReference type="EMBL" id="LQWZ01000007">
    <property type="protein sequence ID" value="OAH58664.1"/>
    <property type="molecule type" value="Genomic_DNA"/>
</dbReference>
<evidence type="ECO:0000313" key="4">
    <source>
        <dbReference type="Proteomes" id="UP000077271"/>
    </source>
</evidence>
<gene>
    <name evidence="3" type="ORF">AWH48_16840</name>
</gene>
<keyword evidence="1" id="KW-0238">DNA-binding</keyword>
<dbReference type="SUPFAM" id="SSF47413">
    <property type="entry name" value="lambda repressor-like DNA-binding domains"/>
    <property type="match status" value="1"/>
</dbReference>
<dbReference type="Gene3D" id="1.10.260.40">
    <property type="entry name" value="lambda repressor-like DNA-binding domains"/>
    <property type="match status" value="1"/>
</dbReference>
<dbReference type="PANTHER" id="PTHR46558">
    <property type="entry name" value="TRACRIPTIONAL REGULATORY PROTEIN-RELATED-RELATED"/>
    <property type="match status" value="1"/>
</dbReference>
<dbReference type="Proteomes" id="UP000077271">
    <property type="component" value="Unassembled WGS sequence"/>
</dbReference>
<dbReference type="GO" id="GO:0003677">
    <property type="term" value="F:DNA binding"/>
    <property type="evidence" value="ECO:0007669"/>
    <property type="project" value="UniProtKB-KW"/>
</dbReference>
<dbReference type="OrthoDB" id="9808239at2"/>
<organism evidence="3 4">
    <name type="scientific">Domibacillus aminovorans</name>
    <dbReference type="NCBI Taxonomy" id="29332"/>
    <lineage>
        <taxon>Bacteria</taxon>
        <taxon>Bacillati</taxon>
        <taxon>Bacillota</taxon>
        <taxon>Bacilli</taxon>
        <taxon>Bacillales</taxon>
        <taxon>Bacillaceae</taxon>
        <taxon>Domibacillus</taxon>
    </lineage>
</organism>
<evidence type="ECO:0000313" key="3">
    <source>
        <dbReference type="EMBL" id="OAH58664.1"/>
    </source>
</evidence>
<dbReference type="SMART" id="SM00530">
    <property type="entry name" value="HTH_XRE"/>
    <property type="match status" value="1"/>
</dbReference>
<dbReference type="RefSeq" id="WP_018395862.1">
    <property type="nucleotide sequence ID" value="NZ_LQWZ01000007.1"/>
</dbReference>
<dbReference type="InterPro" id="IPR001387">
    <property type="entry name" value="Cro/C1-type_HTH"/>
</dbReference>
<dbReference type="PROSITE" id="PS50943">
    <property type="entry name" value="HTH_CROC1"/>
    <property type="match status" value="1"/>
</dbReference>
<evidence type="ECO:0000259" key="2">
    <source>
        <dbReference type="PROSITE" id="PS50943"/>
    </source>
</evidence>
<dbReference type="Pfam" id="PF01381">
    <property type="entry name" value="HTH_3"/>
    <property type="match status" value="1"/>
</dbReference>
<reference evidence="3 4" key="1">
    <citation type="submission" date="2016-01" db="EMBL/GenBank/DDBJ databases">
        <title>Investigation of taxonomic status of Bacillus aminovorans.</title>
        <authorList>
            <person name="Verma A."/>
            <person name="Pal Y."/>
            <person name="Krishnamurthi S."/>
        </authorList>
    </citation>
    <scope>NUCLEOTIDE SEQUENCE [LARGE SCALE GENOMIC DNA]</scope>
    <source>
        <strain evidence="3 4">DSM 4337</strain>
    </source>
</reference>
<proteinExistence type="predicted"/>